<organism evidence="3 4">
    <name type="scientific">Loktanella fryxellensis</name>
    <dbReference type="NCBI Taxonomy" id="245187"/>
    <lineage>
        <taxon>Bacteria</taxon>
        <taxon>Pseudomonadati</taxon>
        <taxon>Pseudomonadota</taxon>
        <taxon>Alphaproteobacteria</taxon>
        <taxon>Rhodobacterales</taxon>
        <taxon>Roseobacteraceae</taxon>
        <taxon>Loktanella</taxon>
    </lineage>
</organism>
<accession>A0A1H8H600</accession>
<feature type="transmembrane region" description="Helical" evidence="2">
    <location>
        <begin position="46"/>
        <end position="66"/>
    </location>
</feature>
<keyword evidence="2" id="KW-0472">Membrane</keyword>
<keyword evidence="2" id="KW-0812">Transmembrane</keyword>
<keyword evidence="4" id="KW-1185">Reference proteome</keyword>
<reference evidence="3 4" key="1">
    <citation type="submission" date="2016-10" db="EMBL/GenBank/DDBJ databases">
        <authorList>
            <person name="de Groot N.N."/>
        </authorList>
    </citation>
    <scope>NUCLEOTIDE SEQUENCE [LARGE SCALE GENOMIC DNA]</scope>
    <source>
        <strain evidence="3 4">DSM 16213</strain>
    </source>
</reference>
<dbReference type="OrthoDB" id="7010242at2"/>
<evidence type="ECO:0000313" key="3">
    <source>
        <dbReference type="EMBL" id="SEN51450.1"/>
    </source>
</evidence>
<feature type="transmembrane region" description="Helical" evidence="2">
    <location>
        <begin position="307"/>
        <end position="327"/>
    </location>
</feature>
<dbReference type="EMBL" id="FOCI01000019">
    <property type="protein sequence ID" value="SEN51450.1"/>
    <property type="molecule type" value="Genomic_DNA"/>
</dbReference>
<evidence type="ECO:0000256" key="1">
    <source>
        <dbReference type="SAM" id="MobiDB-lite"/>
    </source>
</evidence>
<dbReference type="STRING" id="245187.SAMN04488003_11940"/>
<dbReference type="AlphaFoldDB" id="A0A1H8H600"/>
<feature type="transmembrane region" description="Helical" evidence="2">
    <location>
        <begin position="86"/>
        <end position="105"/>
    </location>
</feature>
<evidence type="ECO:0000256" key="2">
    <source>
        <dbReference type="SAM" id="Phobius"/>
    </source>
</evidence>
<feature type="transmembrane region" description="Helical" evidence="2">
    <location>
        <begin position="134"/>
        <end position="152"/>
    </location>
</feature>
<gene>
    <name evidence="3" type="ORF">SAMN04488003_11940</name>
</gene>
<feature type="transmembrane region" description="Helical" evidence="2">
    <location>
        <begin position="379"/>
        <end position="400"/>
    </location>
</feature>
<protein>
    <recommendedName>
        <fullName evidence="5">O-antigen ligase like membrane protein</fullName>
    </recommendedName>
</protein>
<dbReference type="Proteomes" id="UP000199585">
    <property type="component" value="Unassembled WGS sequence"/>
</dbReference>
<keyword evidence="2" id="KW-1133">Transmembrane helix</keyword>
<dbReference type="RefSeq" id="WP_089904499.1">
    <property type="nucleotide sequence ID" value="NZ_FOCI01000019.1"/>
</dbReference>
<sequence length="490" mass="52500">MEFLPIALYWGIALTGLVSRRPILLWLFFAALPFGSMVVIPANMTAGLSLVPQTMTAMLIVLRELVLRRGGTQFLLTLSRHGSGQALVLFWVTGVVVTLFAPRLFAGQIDVVPMAVTGFMQTAPLSVTKQNISQLAYITVSVFAIFAFARSFRNEANLWVLIRGVMLAGVITIVTGLLDFAATYVPLAPLLDMFRTAQYAILDSVTLADGAKRVTGLMPEASSFGGLSLTLLSLLWFLRRAMTSARMVRRANVILAGLALMLALSTSSAGYVGIAVLLAMIGLEWAARAGRFQSARLTRRGIRREIIMALAALGALAGVLMTTPQLLDPVIARLNEMVFTKTDSLSYLERSMWTRTSFEAGLSSYMIGVGLGSTRASNFAAALFGSVGLVGFVLYFGFVLRRLTRPVTAADPVAQAVALALKWSFAPPFVVALLVGTTPDFGTVEALRWGVLLALVLMVPSQAAAPHRPMPSRIGPQAGGATGTKALPRT</sequence>
<feature type="region of interest" description="Disordered" evidence="1">
    <location>
        <begin position="466"/>
        <end position="490"/>
    </location>
</feature>
<feature type="transmembrane region" description="Helical" evidence="2">
    <location>
        <begin position="221"/>
        <end position="238"/>
    </location>
</feature>
<feature type="transmembrane region" description="Helical" evidence="2">
    <location>
        <begin position="270"/>
        <end position="287"/>
    </location>
</feature>
<name>A0A1H8H600_9RHOB</name>
<proteinExistence type="predicted"/>
<evidence type="ECO:0000313" key="4">
    <source>
        <dbReference type="Proteomes" id="UP000199585"/>
    </source>
</evidence>
<feature type="transmembrane region" description="Helical" evidence="2">
    <location>
        <begin position="164"/>
        <end position="185"/>
    </location>
</feature>
<feature type="transmembrane region" description="Helical" evidence="2">
    <location>
        <begin position="247"/>
        <end position="264"/>
    </location>
</feature>
<evidence type="ECO:0008006" key="5">
    <source>
        <dbReference type="Google" id="ProtNLM"/>
    </source>
</evidence>